<feature type="region of interest" description="Disordered" evidence="8">
    <location>
        <begin position="396"/>
        <end position="421"/>
    </location>
</feature>
<gene>
    <name evidence="11" type="ORF">CYCCA115_LOCUS11567</name>
</gene>
<proteinExistence type="predicted"/>
<dbReference type="CDD" id="cd17729">
    <property type="entry name" value="BRCT_CTDP1"/>
    <property type="match status" value="1"/>
</dbReference>
<dbReference type="AlphaFoldDB" id="A0AAD2FPH3"/>
<evidence type="ECO:0000256" key="1">
    <source>
        <dbReference type="ARBA" id="ARBA00004123"/>
    </source>
</evidence>
<evidence type="ECO:0000256" key="5">
    <source>
        <dbReference type="ARBA" id="ARBA00047761"/>
    </source>
</evidence>
<evidence type="ECO:0000256" key="2">
    <source>
        <dbReference type="ARBA" id="ARBA00013081"/>
    </source>
</evidence>
<dbReference type="EC" id="3.1.3.16" evidence="2"/>
<protein>
    <recommendedName>
        <fullName evidence="2">protein-serine/threonine phosphatase</fullName>
        <ecNumber evidence="2">3.1.3.16</ecNumber>
    </recommendedName>
</protein>
<dbReference type="Gene3D" id="3.40.50.10190">
    <property type="entry name" value="BRCT domain"/>
    <property type="match status" value="1"/>
</dbReference>
<dbReference type="InterPro" id="IPR004274">
    <property type="entry name" value="FCP1_dom"/>
</dbReference>
<feature type="region of interest" description="Disordered" evidence="8">
    <location>
        <begin position="210"/>
        <end position="230"/>
    </location>
</feature>
<evidence type="ECO:0000256" key="8">
    <source>
        <dbReference type="SAM" id="MobiDB-lite"/>
    </source>
</evidence>
<comment type="catalytic activity">
    <reaction evidence="5">
        <text>O-phospho-L-seryl-[protein] + H2O = L-seryl-[protein] + phosphate</text>
        <dbReference type="Rhea" id="RHEA:20629"/>
        <dbReference type="Rhea" id="RHEA-COMP:9863"/>
        <dbReference type="Rhea" id="RHEA-COMP:11604"/>
        <dbReference type="ChEBI" id="CHEBI:15377"/>
        <dbReference type="ChEBI" id="CHEBI:29999"/>
        <dbReference type="ChEBI" id="CHEBI:43474"/>
        <dbReference type="ChEBI" id="CHEBI:83421"/>
        <dbReference type="EC" id="3.1.3.16"/>
    </reaction>
</comment>
<dbReference type="Proteomes" id="UP001295423">
    <property type="component" value="Unassembled WGS sequence"/>
</dbReference>
<feature type="region of interest" description="Disordered" evidence="8">
    <location>
        <begin position="51"/>
        <end position="75"/>
    </location>
</feature>
<evidence type="ECO:0000259" key="10">
    <source>
        <dbReference type="PROSITE" id="PS50969"/>
    </source>
</evidence>
<reference evidence="11" key="1">
    <citation type="submission" date="2023-08" db="EMBL/GenBank/DDBJ databases">
        <authorList>
            <person name="Audoor S."/>
            <person name="Bilcke G."/>
        </authorList>
    </citation>
    <scope>NUCLEOTIDE SEQUENCE</scope>
</reference>
<evidence type="ECO:0000256" key="7">
    <source>
        <dbReference type="SAM" id="Coils"/>
    </source>
</evidence>
<evidence type="ECO:0000313" key="11">
    <source>
        <dbReference type="EMBL" id="CAJ1948339.1"/>
    </source>
</evidence>
<dbReference type="SUPFAM" id="SSF56784">
    <property type="entry name" value="HAD-like"/>
    <property type="match status" value="1"/>
</dbReference>
<dbReference type="Pfam" id="PF03031">
    <property type="entry name" value="NIF"/>
    <property type="match status" value="1"/>
</dbReference>
<dbReference type="PROSITE" id="PS50969">
    <property type="entry name" value="FCP1"/>
    <property type="match status" value="1"/>
</dbReference>
<dbReference type="SUPFAM" id="SSF52113">
    <property type="entry name" value="BRCT domain"/>
    <property type="match status" value="1"/>
</dbReference>
<feature type="compositionally biased region" description="Basic and acidic residues" evidence="8">
    <location>
        <begin position="396"/>
        <end position="405"/>
    </location>
</feature>
<evidence type="ECO:0000256" key="3">
    <source>
        <dbReference type="ARBA" id="ARBA00022801"/>
    </source>
</evidence>
<evidence type="ECO:0000256" key="6">
    <source>
        <dbReference type="ARBA" id="ARBA00048336"/>
    </source>
</evidence>
<dbReference type="EMBL" id="CAKOGP040001747">
    <property type="protein sequence ID" value="CAJ1948339.1"/>
    <property type="molecule type" value="Genomic_DNA"/>
</dbReference>
<dbReference type="InterPro" id="IPR023214">
    <property type="entry name" value="HAD_sf"/>
</dbReference>
<dbReference type="PANTHER" id="PTHR23081:SF36">
    <property type="entry name" value="RNA POLYMERASE II SUBUNIT A C-TERMINAL DOMAIN PHOSPHATASE"/>
    <property type="match status" value="1"/>
</dbReference>
<name>A0AAD2FPH3_9STRA</name>
<feature type="coiled-coil region" evidence="7">
    <location>
        <begin position="452"/>
        <end position="482"/>
    </location>
</feature>
<feature type="compositionally biased region" description="Low complexity" evidence="8">
    <location>
        <begin position="51"/>
        <end position="61"/>
    </location>
</feature>
<keyword evidence="12" id="KW-1185">Reference proteome</keyword>
<keyword evidence="7" id="KW-0175">Coiled coil</keyword>
<dbReference type="InterPro" id="IPR039189">
    <property type="entry name" value="Fcp1"/>
</dbReference>
<comment type="catalytic activity">
    <reaction evidence="6">
        <text>O-phospho-L-threonyl-[protein] + H2O = L-threonyl-[protein] + phosphate</text>
        <dbReference type="Rhea" id="RHEA:47004"/>
        <dbReference type="Rhea" id="RHEA-COMP:11060"/>
        <dbReference type="Rhea" id="RHEA-COMP:11605"/>
        <dbReference type="ChEBI" id="CHEBI:15377"/>
        <dbReference type="ChEBI" id="CHEBI:30013"/>
        <dbReference type="ChEBI" id="CHEBI:43474"/>
        <dbReference type="ChEBI" id="CHEBI:61977"/>
        <dbReference type="EC" id="3.1.3.16"/>
    </reaction>
</comment>
<sequence>MSETPKRTDICLPSEKHVVLTWKVKLGSHVQQGETIAMCCLEEDAEVARSKIASSASTATKSTHKRPKRGRRLIPSPASIAAAKTAKPLPAQPIDSNTTHNLHQKLAERLAKSKPSAAAENKASDETLDDSTPITTEDEHEKATVSATTKKAPKESVQTTPILSPVNGFVHESKDEATNGVIGYIEECLHPGFVGGLCVVCGTAKLEIDGNDNDLSPNSSSLTGNSEPRQKNTLVTVSGGVTVSISQQESQEMAKLDIERLLGIKKLCLVLDLDHTLLHATADPRAQPLCESNDDVRTLRLPIVMEAQPNGQTQPSQQPVFMTHYVKLRPHLKEFLNSVRDAYELSVYTAGTRQYAEEITIILCRHLVGTKLDMLELEKLRYATFVAQQEYETQVRLEKKRKSDSNEGADEGGADSKQAVKRKKVSFGVDEVKTYNTTSSADANAPVEKKTAEVLKTKLDELKAELSKGEEMEKEAQKLRQSIFGSRVVSRTDVGDLGRDVKSLRRIFPCGGTMAAVLDDREDVWANASDNSETTRKGEPPSNLLLVKPYHFSAFQGFADVNNAAGVDLSASNQSTETEENDIQLIWTGQILKDLHTLYYSQQNGTRQTVPQLLSRMRKNVLKGTNLVLSGLVPLNRDVLLPDAPRPTIVRYAESLGAQLQKNVDVSVTHVVAAKDGTDKAIAARKFPRTVLIKPSWLMECYWSMSRRRSLAHLMTPIPSRSSSPVPMPKPAEAAEESSDDEDDLAAEFEEELMNY</sequence>
<feature type="region of interest" description="Disordered" evidence="8">
    <location>
        <begin position="109"/>
        <end position="159"/>
    </location>
</feature>
<keyword evidence="3" id="KW-0378">Hydrolase</keyword>
<keyword evidence="4" id="KW-0539">Nucleus</keyword>
<dbReference type="GO" id="GO:0008420">
    <property type="term" value="F:RNA polymerase II CTD heptapeptide repeat phosphatase activity"/>
    <property type="evidence" value="ECO:0007669"/>
    <property type="project" value="InterPro"/>
</dbReference>
<dbReference type="InterPro" id="IPR001357">
    <property type="entry name" value="BRCT_dom"/>
</dbReference>
<dbReference type="PANTHER" id="PTHR23081">
    <property type="entry name" value="RNA POLYMERASE II CTD PHOSPHATASE"/>
    <property type="match status" value="1"/>
</dbReference>
<feature type="compositionally biased region" description="Low complexity" evidence="8">
    <location>
        <begin position="213"/>
        <end position="222"/>
    </location>
</feature>
<feature type="region of interest" description="Disordered" evidence="8">
    <location>
        <begin position="716"/>
        <end position="744"/>
    </location>
</feature>
<evidence type="ECO:0000256" key="4">
    <source>
        <dbReference type="ARBA" id="ARBA00023242"/>
    </source>
</evidence>
<dbReference type="GO" id="GO:0005634">
    <property type="term" value="C:nucleus"/>
    <property type="evidence" value="ECO:0007669"/>
    <property type="project" value="UniProtKB-SubCell"/>
</dbReference>
<feature type="compositionally biased region" description="Basic residues" evidence="8">
    <location>
        <begin position="62"/>
        <end position="72"/>
    </location>
</feature>
<accession>A0AAD2FPH3</accession>
<dbReference type="Gene3D" id="3.40.50.1000">
    <property type="entry name" value="HAD superfamily/HAD-like"/>
    <property type="match status" value="2"/>
</dbReference>
<dbReference type="SMART" id="SM00577">
    <property type="entry name" value="CPDc"/>
    <property type="match status" value="1"/>
</dbReference>
<organism evidence="11 12">
    <name type="scientific">Cylindrotheca closterium</name>
    <dbReference type="NCBI Taxonomy" id="2856"/>
    <lineage>
        <taxon>Eukaryota</taxon>
        <taxon>Sar</taxon>
        <taxon>Stramenopiles</taxon>
        <taxon>Ochrophyta</taxon>
        <taxon>Bacillariophyta</taxon>
        <taxon>Bacillariophyceae</taxon>
        <taxon>Bacillariophycidae</taxon>
        <taxon>Bacillariales</taxon>
        <taxon>Bacillariaceae</taxon>
        <taxon>Cylindrotheca</taxon>
    </lineage>
</organism>
<evidence type="ECO:0000313" key="12">
    <source>
        <dbReference type="Proteomes" id="UP001295423"/>
    </source>
</evidence>
<dbReference type="InterPro" id="IPR036412">
    <property type="entry name" value="HAD-like_sf"/>
</dbReference>
<feature type="compositionally biased region" description="Acidic residues" evidence="8">
    <location>
        <begin position="734"/>
        <end position="744"/>
    </location>
</feature>
<dbReference type="InterPro" id="IPR036420">
    <property type="entry name" value="BRCT_dom_sf"/>
</dbReference>
<evidence type="ECO:0000259" key="9">
    <source>
        <dbReference type="PROSITE" id="PS50172"/>
    </source>
</evidence>
<comment type="subcellular location">
    <subcellularLocation>
        <location evidence="1">Nucleus</location>
    </subcellularLocation>
</comment>
<comment type="caution">
    <text evidence="11">The sequence shown here is derived from an EMBL/GenBank/DDBJ whole genome shotgun (WGS) entry which is preliminary data.</text>
</comment>
<feature type="domain" description="FCP1 homology" evidence="10">
    <location>
        <begin position="262"/>
        <end position="576"/>
    </location>
</feature>
<dbReference type="Pfam" id="PF00533">
    <property type="entry name" value="BRCT"/>
    <property type="match status" value="1"/>
</dbReference>
<dbReference type="PROSITE" id="PS50172">
    <property type="entry name" value="BRCT"/>
    <property type="match status" value="1"/>
</dbReference>
<feature type="domain" description="BRCT" evidence="9">
    <location>
        <begin position="617"/>
        <end position="702"/>
    </location>
</feature>